<name>A0AC34GMN9_9BILA</name>
<proteinExistence type="predicted"/>
<evidence type="ECO:0000313" key="1">
    <source>
        <dbReference type="Proteomes" id="UP000887579"/>
    </source>
</evidence>
<dbReference type="WBParaSite" id="ES5_v2.g30993.t1">
    <property type="protein sequence ID" value="ES5_v2.g30993.t1"/>
    <property type="gene ID" value="ES5_v2.g30993"/>
</dbReference>
<protein>
    <submittedName>
        <fullName evidence="2">Uncharacterized protein</fullName>
    </submittedName>
</protein>
<sequence>MVYRDNEIIKIATMFDPGFPYENSFEVSPLSIAAAEESDKEEKKDDDKSNGFVKNNDKPDSKNLSSLKNESARYANDKKLSAPKLNENTADMAF</sequence>
<organism evidence="1 2">
    <name type="scientific">Panagrolaimus sp. ES5</name>
    <dbReference type="NCBI Taxonomy" id="591445"/>
    <lineage>
        <taxon>Eukaryota</taxon>
        <taxon>Metazoa</taxon>
        <taxon>Ecdysozoa</taxon>
        <taxon>Nematoda</taxon>
        <taxon>Chromadorea</taxon>
        <taxon>Rhabditida</taxon>
        <taxon>Tylenchina</taxon>
        <taxon>Panagrolaimomorpha</taxon>
        <taxon>Panagrolaimoidea</taxon>
        <taxon>Panagrolaimidae</taxon>
        <taxon>Panagrolaimus</taxon>
    </lineage>
</organism>
<dbReference type="Proteomes" id="UP000887579">
    <property type="component" value="Unplaced"/>
</dbReference>
<accession>A0AC34GMN9</accession>
<reference evidence="2" key="1">
    <citation type="submission" date="2022-11" db="UniProtKB">
        <authorList>
            <consortium name="WormBaseParasite"/>
        </authorList>
    </citation>
    <scope>IDENTIFICATION</scope>
</reference>
<evidence type="ECO:0000313" key="2">
    <source>
        <dbReference type="WBParaSite" id="ES5_v2.g30993.t1"/>
    </source>
</evidence>